<dbReference type="EMBL" id="BJWL01000397">
    <property type="protein sequence ID" value="GFS42288.1"/>
    <property type="molecule type" value="Genomic_DNA"/>
</dbReference>
<gene>
    <name evidence="1" type="ORF">Acr_00g0079060</name>
</gene>
<dbReference type="PANTHER" id="PTHR11439">
    <property type="entry name" value="GAG-POL-RELATED RETROTRANSPOSON"/>
    <property type="match status" value="1"/>
</dbReference>
<comment type="caution">
    <text evidence="1">The sequence shown here is derived from an EMBL/GenBank/DDBJ whole genome shotgun (WGS) entry which is preliminary data.</text>
</comment>
<accession>A0A7J0DU21</accession>
<keyword evidence="2" id="KW-1185">Reference proteome</keyword>
<proteinExistence type="predicted"/>
<reference evidence="2" key="1">
    <citation type="submission" date="2019-07" db="EMBL/GenBank/DDBJ databases">
        <title>De Novo Assembly of kiwifruit Actinidia rufa.</title>
        <authorList>
            <person name="Sugita-Konishi S."/>
            <person name="Sato K."/>
            <person name="Mori E."/>
            <person name="Abe Y."/>
            <person name="Kisaki G."/>
            <person name="Hamano K."/>
            <person name="Suezawa K."/>
            <person name="Otani M."/>
            <person name="Fukuda T."/>
            <person name="Manabe T."/>
            <person name="Gomi K."/>
            <person name="Tabuchi M."/>
            <person name="Akimitsu K."/>
            <person name="Kataoka I."/>
        </authorList>
    </citation>
    <scope>NUCLEOTIDE SEQUENCE [LARGE SCALE GENOMIC DNA]</scope>
    <source>
        <strain evidence="2">cv. Fuchu</strain>
    </source>
</reference>
<protein>
    <submittedName>
        <fullName evidence="1">Uncharacterized protein</fullName>
    </submittedName>
</protein>
<sequence>MLGRLRFSFILVEKRKTHWILIKEPKPAESDPTVAIVAETSTALHGKSGYPTWILDSGAKNHMSGELATFTSHVTSVNQTDLTSKKILGRGYERDGLYYFGDPLPSNDTIPPRPLPILELPPPTPNGSLPLIDSQNPFPLAQAPLPVSSPESGMLGCKPVSTPMVPNLNISAESGKLLPDPSIYQRLVGHLIYLTNTRPNLTFAVSIVSQFMHSPRTAHLDAVYHILRYLKTCPDLGLFWVITPNFVSSSAQTADMFTKSIGPSLLKSSLIKLVLVNIFASA</sequence>
<dbReference type="PANTHER" id="PTHR11439:SF470">
    <property type="entry name" value="CYSTEINE-RICH RLK (RECEPTOR-LIKE PROTEIN KINASE) 8"/>
    <property type="match status" value="1"/>
</dbReference>
<name>A0A7J0DU21_9ERIC</name>
<dbReference type="AlphaFoldDB" id="A0A7J0DU21"/>
<dbReference type="Proteomes" id="UP000585474">
    <property type="component" value="Unassembled WGS sequence"/>
</dbReference>
<organism evidence="1 2">
    <name type="scientific">Actinidia rufa</name>
    <dbReference type="NCBI Taxonomy" id="165716"/>
    <lineage>
        <taxon>Eukaryota</taxon>
        <taxon>Viridiplantae</taxon>
        <taxon>Streptophyta</taxon>
        <taxon>Embryophyta</taxon>
        <taxon>Tracheophyta</taxon>
        <taxon>Spermatophyta</taxon>
        <taxon>Magnoliopsida</taxon>
        <taxon>eudicotyledons</taxon>
        <taxon>Gunneridae</taxon>
        <taxon>Pentapetalae</taxon>
        <taxon>asterids</taxon>
        <taxon>Ericales</taxon>
        <taxon>Actinidiaceae</taxon>
        <taxon>Actinidia</taxon>
    </lineage>
</organism>
<evidence type="ECO:0000313" key="2">
    <source>
        <dbReference type="Proteomes" id="UP000585474"/>
    </source>
</evidence>
<evidence type="ECO:0000313" key="1">
    <source>
        <dbReference type="EMBL" id="GFS42288.1"/>
    </source>
</evidence>
<dbReference type="OrthoDB" id="414945at2759"/>